<dbReference type="Pfam" id="PF08284">
    <property type="entry name" value="RVP_2"/>
    <property type="match status" value="1"/>
</dbReference>
<organism evidence="2 3">
    <name type="scientific">Peronospora matthiolae</name>
    <dbReference type="NCBI Taxonomy" id="2874970"/>
    <lineage>
        <taxon>Eukaryota</taxon>
        <taxon>Sar</taxon>
        <taxon>Stramenopiles</taxon>
        <taxon>Oomycota</taxon>
        <taxon>Peronosporomycetes</taxon>
        <taxon>Peronosporales</taxon>
        <taxon>Peronosporaceae</taxon>
        <taxon>Peronospora</taxon>
    </lineage>
</organism>
<dbReference type="Gene3D" id="2.40.70.10">
    <property type="entry name" value="Acid Proteases"/>
    <property type="match status" value="1"/>
</dbReference>
<feature type="region of interest" description="Disordered" evidence="1">
    <location>
        <begin position="41"/>
        <end position="65"/>
    </location>
</feature>
<protein>
    <recommendedName>
        <fullName evidence="4">Polyprotein</fullName>
    </recommendedName>
</protein>
<gene>
    <name evidence="2" type="ORF">PM001_LOCUS3711</name>
</gene>
<name>A0AAV1T7U0_9STRA</name>
<dbReference type="SUPFAM" id="SSF50630">
    <property type="entry name" value="Acid proteases"/>
    <property type="match status" value="1"/>
</dbReference>
<feature type="compositionally biased region" description="Basic residues" evidence="1">
    <location>
        <begin position="47"/>
        <end position="65"/>
    </location>
</feature>
<comment type="caution">
    <text evidence="2">The sequence shown here is derived from an EMBL/GenBank/DDBJ whole genome shotgun (WGS) entry which is preliminary data.</text>
</comment>
<evidence type="ECO:0000256" key="1">
    <source>
        <dbReference type="SAM" id="MobiDB-lite"/>
    </source>
</evidence>
<accession>A0AAV1T7U0</accession>
<dbReference type="Proteomes" id="UP001162060">
    <property type="component" value="Unassembled WGS sequence"/>
</dbReference>
<reference evidence="2" key="1">
    <citation type="submission" date="2024-01" db="EMBL/GenBank/DDBJ databases">
        <authorList>
            <person name="Webb A."/>
        </authorList>
    </citation>
    <scope>NUCLEOTIDE SEQUENCE</scope>
    <source>
        <strain evidence="2">Pm1</strain>
    </source>
</reference>
<sequence>MGLDNPWRRVSFSVSAVANLVTARRYATRLRLCPLSQSLSPLMTRPHGQRSGKKVGAKRHTGRRRRNVAQVATRSTSLNTLHEQLYAITSSSDNRLIVLSEHVDGATRPLRPLLDSGATNNFVRVECLKIPSSRMRVCESSGMVIVKYVNGKPRTHRQRSVVFPYQFEGFASCVELYVTDLSGSFDCIFGMPWLARHRLDIDWLKCTVKFRDIEVNAVLAVLTDPTSTWQHVAIVISYICDL</sequence>
<proteinExistence type="predicted"/>
<evidence type="ECO:0008006" key="4">
    <source>
        <dbReference type="Google" id="ProtNLM"/>
    </source>
</evidence>
<dbReference type="CDD" id="cd00303">
    <property type="entry name" value="retropepsin_like"/>
    <property type="match status" value="1"/>
</dbReference>
<dbReference type="InterPro" id="IPR021109">
    <property type="entry name" value="Peptidase_aspartic_dom_sf"/>
</dbReference>
<dbReference type="EMBL" id="CAKLBY020000035">
    <property type="protein sequence ID" value="CAK7908355.1"/>
    <property type="molecule type" value="Genomic_DNA"/>
</dbReference>
<evidence type="ECO:0000313" key="2">
    <source>
        <dbReference type="EMBL" id="CAK7908355.1"/>
    </source>
</evidence>
<evidence type="ECO:0000313" key="3">
    <source>
        <dbReference type="Proteomes" id="UP001162060"/>
    </source>
</evidence>
<dbReference type="AlphaFoldDB" id="A0AAV1T7U0"/>